<dbReference type="EMBL" id="CDMZ01005031">
    <property type="protein sequence ID" value="CEM51729.1"/>
    <property type="molecule type" value="Genomic_DNA"/>
</dbReference>
<sequence length="75" mass="8490">MTDLGLWDRSRTNVHGFIRNGFDGRFLIAKRPWIRSCWKQGEKLGNDSLNCCRGSMYTEDPFGMFESSAKALVGG</sequence>
<proteinExistence type="predicted"/>
<reference evidence="1" key="1">
    <citation type="submission" date="2014-11" db="EMBL/GenBank/DDBJ databases">
        <authorList>
            <person name="Otto D Thomas"/>
            <person name="Naeem Raeece"/>
        </authorList>
    </citation>
    <scope>NUCLEOTIDE SEQUENCE</scope>
</reference>
<evidence type="ECO:0000313" key="1">
    <source>
        <dbReference type="EMBL" id="CEM51729.1"/>
    </source>
</evidence>
<dbReference type="AlphaFoldDB" id="A0A0G4I430"/>
<accession>A0A0G4I430</accession>
<organism evidence="1">
    <name type="scientific">Chromera velia CCMP2878</name>
    <dbReference type="NCBI Taxonomy" id="1169474"/>
    <lineage>
        <taxon>Eukaryota</taxon>
        <taxon>Sar</taxon>
        <taxon>Alveolata</taxon>
        <taxon>Colpodellida</taxon>
        <taxon>Chromeraceae</taxon>
        <taxon>Chromera</taxon>
    </lineage>
</organism>
<protein>
    <submittedName>
        <fullName evidence="1">Uncharacterized protein</fullName>
    </submittedName>
</protein>
<dbReference type="VEuPathDB" id="CryptoDB:Cvel_10810"/>
<gene>
    <name evidence="1" type="ORF">Cvel_10810</name>
</gene>
<name>A0A0G4I430_9ALVE</name>